<sequence>MNRVHRAALARRLATPEHAVVHRAAALLLEYPTPELLDLLPTVRAALTGVRPALAAPLLRAADHLASVPLPRLAADYVATFDLRRRCSLYLTYYAYGDTRRRGVALVEVKQAYQGAGFELAGDELPDHLAVVLELAGTGDAEGRAAGIGLLLAHRAGLELLRLALLDAGSPWADVLVAVSATLPDLGDDDRAAVAKLAAEGPPDEEVGLDPYTSPRTASAPPTAAMGAAR</sequence>
<dbReference type="EMBL" id="JACHDN010000001">
    <property type="protein sequence ID" value="MBB5473906.1"/>
    <property type="molecule type" value="Genomic_DNA"/>
</dbReference>
<dbReference type="AlphaFoldDB" id="A0A511FHE1"/>
<gene>
    <name evidence="3" type="ORF">CHO01_28630</name>
    <name evidence="4" type="ORF">HNR08_002642</name>
</gene>
<evidence type="ECO:0000313" key="6">
    <source>
        <dbReference type="Proteomes" id="UP000564629"/>
    </source>
</evidence>
<dbReference type="GO" id="GO:0051082">
    <property type="term" value="F:unfolded protein binding"/>
    <property type="evidence" value="ECO:0007669"/>
    <property type="project" value="InterPro"/>
</dbReference>
<accession>A0A511FHE1</accession>
<dbReference type="Proteomes" id="UP000564629">
    <property type="component" value="Unassembled WGS sequence"/>
</dbReference>
<evidence type="ECO:0000256" key="1">
    <source>
        <dbReference type="ARBA" id="ARBA00023063"/>
    </source>
</evidence>
<comment type="caution">
    <text evidence="3">The sequence shown here is derived from an EMBL/GenBank/DDBJ whole genome shotgun (WGS) entry which is preliminary data.</text>
</comment>
<evidence type="ECO:0000313" key="4">
    <source>
        <dbReference type="EMBL" id="MBB5473906.1"/>
    </source>
</evidence>
<dbReference type="Pfam" id="PF02613">
    <property type="entry name" value="Nitrate_red_del"/>
    <property type="match status" value="1"/>
</dbReference>
<feature type="region of interest" description="Disordered" evidence="2">
    <location>
        <begin position="198"/>
        <end position="230"/>
    </location>
</feature>
<reference evidence="3 5" key="1">
    <citation type="submission" date="2019-07" db="EMBL/GenBank/DDBJ databases">
        <title>Whole genome shotgun sequence of Cellulomonas hominis NBRC 16055.</title>
        <authorList>
            <person name="Hosoyama A."/>
            <person name="Uohara A."/>
            <person name="Ohji S."/>
            <person name="Ichikawa N."/>
        </authorList>
    </citation>
    <scope>NUCLEOTIDE SEQUENCE [LARGE SCALE GENOMIC DNA]</scope>
    <source>
        <strain evidence="3 5">NBRC 16055</strain>
    </source>
</reference>
<keyword evidence="5" id="KW-1185">Reference proteome</keyword>
<keyword evidence="1" id="KW-0534">Nitrate assimilation</keyword>
<dbReference type="PANTHER" id="PTHR43680">
    <property type="entry name" value="NITRATE REDUCTASE MOLYBDENUM COFACTOR ASSEMBLY CHAPERONE"/>
    <property type="match status" value="1"/>
</dbReference>
<dbReference type="InterPro" id="IPR036411">
    <property type="entry name" value="TorD-like_sf"/>
</dbReference>
<dbReference type="SUPFAM" id="SSF89155">
    <property type="entry name" value="TorD-like"/>
    <property type="match status" value="1"/>
</dbReference>
<name>A0A511FHE1_9CELL</name>
<reference evidence="4 6" key="2">
    <citation type="submission" date="2020-08" db="EMBL/GenBank/DDBJ databases">
        <title>Sequencing the genomes of 1000 actinobacteria strains.</title>
        <authorList>
            <person name="Klenk H.-P."/>
        </authorList>
    </citation>
    <scope>NUCLEOTIDE SEQUENCE [LARGE SCALE GENOMIC DNA]</scope>
    <source>
        <strain evidence="4 6">DSM 9581</strain>
    </source>
</reference>
<feature type="compositionally biased region" description="Low complexity" evidence="2">
    <location>
        <begin position="211"/>
        <end position="230"/>
    </location>
</feature>
<dbReference type="RefSeq" id="WP_146839122.1">
    <property type="nucleotide sequence ID" value="NZ_BJVQ01000047.1"/>
</dbReference>
<evidence type="ECO:0000256" key="2">
    <source>
        <dbReference type="SAM" id="MobiDB-lite"/>
    </source>
</evidence>
<dbReference type="InterPro" id="IPR020945">
    <property type="entry name" value="DMSO/NO3_reduct_chaperone"/>
</dbReference>
<dbReference type="Proteomes" id="UP000321723">
    <property type="component" value="Unassembled WGS sequence"/>
</dbReference>
<dbReference type="Gene3D" id="1.10.3480.10">
    <property type="entry name" value="TorD-like"/>
    <property type="match status" value="1"/>
</dbReference>
<evidence type="ECO:0000313" key="5">
    <source>
        <dbReference type="Proteomes" id="UP000321723"/>
    </source>
</evidence>
<dbReference type="PANTHER" id="PTHR43680:SF2">
    <property type="entry name" value="NITRATE REDUCTASE MOLYBDENUM COFACTOR ASSEMBLY CHAPERONE NARJ"/>
    <property type="match status" value="1"/>
</dbReference>
<protein>
    <submittedName>
        <fullName evidence="4">Nitrate reductase delta subunit</fullName>
    </submittedName>
</protein>
<dbReference type="GO" id="GO:0051131">
    <property type="term" value="P:chaperone-mediated protein complex assembly"/>
    <property type="evidence" value="ECO:0007669"/>
    <property type="project" value="InterPro"/>
</dbReference>
<proteinExistence type="predicted"/>
<dbReference type="GO" id="GO:0042128">
    <property type="term" value="P:nitrate assimilation"/>
    <property type="evidence" value="ECO:0007669"/>
    <property type="project" value="UniProtKB-KW"/>
</dbReference>
<dbReference type="OrthoDB" id="4307003at2"/>
<dbReference type="NCBIfam" id="TIGR00684">
    <property type="entry name" value="narJ"/>
    <property type="match status" value="1"/>
</dbReference>
<dbReference type="EMBL" id="BJVQ01000047">
    <property type="protein sequence ID" value="GEL47747.1"/>
    <property type="molecule type" value="Genomic_DNA"/>
</dbReference>
<dbReference type="InterPro" id="IPR003765">
    <property type="entry name" value="NO3_reductase_chaperone_NarJ"/>
</dbReference>
<dbReference type="GO" id="GO:0016530">
    <property type="term" value="F:metallochaperone activity"/>
    <property type="evidence" value="ECO:0007669"/>
    <property type="project" value="TreeGrafter"/>
</dbReference>
<evidence type="ECO:0000313" key="3">
    <source>
        <dbReference type="EMBL" id="GEL47747.1"/>
    </source>
</evidence>
<organism evidence="3 5">
    <name type="scientific">Cellulomonas hominis</name>
    <dbReference type="NCBI Taxonomy" id="156981"/>
    <lineage>
        <taxon>Bacteria</taxon>
        <taxon>Bacillati</taxon>
        <taxon>Actinomycetota</taxon>
        <taxon>Actinomycetes</taxon>
        <taxon>Micrococcales</taxon>
        <taxon>Cellulomonadaceae</taxon>
        <taxon>Cellulomonas</taxon>
    </lineage>
</organism>